<dbReference type="Proteomes" id="UP000183918">
    <property type="component" value="Unassembled WGS sequence"/>
</dbReference>
<sequence length="77" mass="9137">MSESEKKVYKIWCDAFKREDISVEDNFFEIGGDSLIGMKIVTALRMKLNSIEVEDFFEYQTIKSIATKIDLDYEWRE</sequence>
<dbReference type="PANTHER" id="PTHR45527:SF1">
    <property type="entry name" value="FATTY ACID SYNTHASE"/>
    <property type="match status" value="1"/>
</dbReference>
<dbReference type="STRING" id="1122142.SAMN02910414_01418"/>
<protein>
    <submittedName>
        <fullName evidence="5">Phosphopantetheine attachment site</fullName>
    </submittedName>
</protein>
<dbReference type="OrthoDB" id="9778383at2"/>
<dbReference type="GO" id="GO:0017000">
    <property type="term" value="P:antibiotic biosynthetic process"/>
    <property type="evidence" value="ECO:0007669"/>
    <property type="project" value="UniProtKB-KW"/>
</dbReference>
<feature type="domain" description="Carrier" evidence="4">
    <location>
        <begin position="1"/>
        <end position="73"/>
    </location>
</feature>
<dbReference type="Pfam" id="PF00550">
    <property type="entry name" value="PP-binding"/>
    <property type="match status" value="1"/>
</dbReference>
<reference evidence="5 6" key="1">
    <citation type="submission" date="2016-10" db="EMBL/GenBank/DDBJ databases">
        <authorList>
            <person name="de Groot N.N."/>
        </authorList>
    </citation>
    <scope>NUCLEOTIDE SEQUENCE [LARGE SCALE GENOMIC DNA]</scope>
    <source>
        <strain evidence="5 6">DSM 14045</strain>
    </source>
</reference>
<dbReference type="PROSITE" id="PS50075">
    <property type="entry name" value="CARRIER"/>
    <property type="match status" value="1"/>
</dbReference>
<dbReference type="InterPro" id="IPR009081">
    <property type="entry name" value="PP-bd_ACP"/>
</dbReference>
<organism evidence="5 6">
    <name type="scientific">Lachnobacterium bovis DSM 14045</name>
    <dbReference type="NCBI Taxonomy" id="1122142"/>
    <lineage>
        <taxon>Bacteria</taxon>
        <taxon>Bacillati</taxon>
        <taxon>Bacillota</taxon>
        <taxon>Clostridia</taxon>
        <taxon>Lachnospirales</taxon>
        <taxon>Lachnospiraceae</taxon>
        <taxon>Lachnobacterium</taxon>
    </lineage>
</organism>
<evidence type="ECO:0000256" key="3">
    <source>
        <dbReference type="ARBA" id="ARBA00023194"/>
    </source>
</evidence>
<name>A0A1H3JC92_9FIRM</name>
<dbReference type="InterPro" id="IPR036736">
    <property type="entry name" value="ACP-like_sf"/>
</dbReference>
<proteinExistence type="predicted"/>
<evidence type="ECO:0000313" key="6">
    <source>
        <dbReference type="Proteomes" id="UP000183918"/>
    </source>
</evidence>
<dbReference type="SUPFAM" id="SSF47336">
    <property type="entry name" value="ACP-like"/>
    <property type="match status" value="1"/>
</dbReference>
<evidence type="ECO:0000313" key="5">
    <source>
        <dbReference type="EMBL" id="SDY37447.1"/>
    </source>
</evidence>
<keyword evidence="2" id="KW-0597">Phosphoprotein</keyword>
<dbReference type="GO" id="GO:0044550">
    <property type="term" value="P:secondary metabolite biosynthetic process"/>
    <property type="evidence" value="ECO:0007669"/>
    <property type="project" value="TreeGrafter"/>
</dbReference>
<dbReference type="PROSITE" id="PS00012">
    <property type="entry name" value="PHOSPHOPANTETHEINE"/>
    <property type="match status" value="1"/>
</dbReference>
<dbReference type="GO" id="GO:0031177">
    <property type="term" value="F:phosphopantetheine binding"/>
    <property type="evidence" value="ECO:0007669"/>
    <property type="project" value="TreeGrafter"/>
</dbReference>
<evidence type="ECO:0000256" key="2">
    <source>
        <dbReference type="ARBA" id="ARBA00022553"/>
    </source>
</evidence>
<keyword evidence="6" id="KW-1185">Reference proteome</keyword>
<dbReference type="GO" id="GO:0005737">
    <property type="term" value="C:cytoplasm"/>
    <property type="evidence" value="ECO:0007669"/>
    <property type="project" value="TreeGrafter"/>
</dbReference>
<gene>
    <name evidence="5" type="ORF">SAMN02910414_01418</name>
</gene>
<accession>A0A1H3JC92</accession>
<evidence type="ECO:0000259" key="4">
    <source>
        <dbReference type="PROSITE" id="PS50075"/>
    </source>
</evidence>
<dbReference type="PANTHER" id="PTHR45527">
    <property type="entry name" value="NONRIBOSOMAL PEPTIDE SYNTHETASE"/>
    <property type="match status" value="1"/>
</dbReference>
<keyword evidence="3" id="KW-0045">Antibiotic biosynthesis</keyword>
<dbReference type="AlphaFoldDB" id="A0A1H3JC92"/>
<keyword evidence="1" id="KW-0596">Phosphopantetheine</keyword>
<dbReference type="GO" id="GO:0043041">
    <property type="term" value="P:amino acid activation for nonribosomal peptide biosynthetic process"/>
    <property type="evidence" value="ECO:0007669"/>
    <property type="project" value="TreeGrafter"/>
</dbReference>
<dbReference type="InterPro" id="IPR006162">
    <property type="entry name" value="Ppantetheine_attach_site"/>
</dbReference>
<dbReference type="RefSeq" id="WP_074717476.1">
    <property type="nucleotide sequence ID" value="NZ_FNPG01000015.1"/>
</dbReference>
<dbReference type="Gene3D" id="1.10.1200.10">
    <property type="entry name" value="ACP-like"/>
    <property type="match status" value="1"/>
</dbReference>
<dbReference type="EMBL" id="FNPG01000015">
    <property type="protein sequence ID" value="SDY37447.1"/>
    <property type="molecule type" value="Genomic_DNA"/>
</dbReference>
<evidence type="ECO:0000256" key="1">
    <source>
        <dbReference type="ARBA" id="ARBA00022450"/>
    </source>
</evidence>